<keyword evidence="3" id="KW-1185">Reference proteome</keyword>
<gene>
    <name evidence="2" type="ORF">ACFFGN_04795</name>
</gene>
<sequence length="152" mass="16460">MRTLMTGPAWVAYGQIYVQSGDRIPELPQSFGGQTNGLCGATITGALFLFTGLHTGKVDFAVELHDQTPPVDETWEDIVEASFRPGPDTALAGWGGSGYWPLDLQQIDYRVRYCAWGMDAGQDTPPPPPTAEQQAALDRERHASGSHGLLES</sequence>
<comment type="caution">
    <text evidence="2">The sequence shown here is derived from an EMBL/GenBank/DDBJ whole genome shotgun (WGS) entry which is preliminary data.</text>
</comment>
<reference evidence="2 3" key="1">
    <citation type="submission" date="2024-09" db="EMBL/GenBank/DDBJ databases">
        <authorList>
            <person name="Sun Q."/>
            <person name="Mori K."/>
        </authorList>
    </citation>
    <scope>NUCLEOTIDE SEQUENCE [LARGE SCALE GENOMIC DNA]</scope>
    <source>
        <strain evidence="2 3">CGMCC 1.15906</strain>
    </source>
</reference>
<name>A0ABV6QFF3_9ACTN</name>
<protein>
    <submittedName>
        <fullName evidence="2">Uncharacterized protein</fullName>
    </submittedName>
</protein>
<organism evidence="2 3">
    <name type="scientific">Kribbella deserti</name>
    <dbReference type="NCBI Taxonomy" id="1926257"/>
    <lineage>
        <taxon>Bacteria</taxon>
        <taxon>Bacillati</taxon>
        <taxon>Actinomycetota</taxon>
        <taxon>Actinomycetes</taxon>
        <taxon>Propionibacteriales</taxon>
        <taxon>Kribbellaceae</taxon>
        <taxon>Kribbella</taxon>
    </lineage>
</organism>
<evidence type="ECO:0000313" key="2">
    <source>
        <dbReference type="EMBL" id="MFC0623368.1"/>
    </source>
</evidence>
<accession>A0ABV6QFF3</accession>
<dbReference type="RefSeq" id="WP_380044195.1">
    <property type="nucleotide sequence ID" value="NZ_JBHLTC010000005.1"/>
</dbReference>
<evidence type="ECO:0000313" key="3">
    <source>
        <dbReference type="Proteomes" id="UP001589890"/>
    </source>
</evidence>
<feature type="region of interest" description="Disordered" evidence="1">
    <location>
        <begin position="119"/>
        <end position="152"/>
    </location>
</feature>
<dbReference type="Proteomes" id="UP001589890">
    <property type="component" value="Unassembled WGS sequence"/>
</dbReference>
<proteinExistence type="predicted"/>
<dbReference type="EMBL" id="JBHLTC010000005">
    <property type="protein sequence ID" value="MFC0623368.1"/>
    <property type="molecule type" value="Genomic_DNA"/>
</dbReference>
<evidence type="ECO:0000256" key="1">
    <source>
        <dbReference type="SAM" id="MobiDB-lite"/>
    </source>
</evidence>